<dbReference type="Proteomes" id="UP000011991">
    <property type="component" value="Unassembled WGS sequence"/>
</dbReference>
<dbReference type="SUPFAM" id="SSF143422">
    <property type="entry name" value="Transposase IS200-like"/>
    <property type="match status" value="1"/>
</dbReference>
<dbReference type="GO" id="GO:0003677">
    <property type="term" value="F:DNA binding"/>
    <property type="evidence" value="ECO:0007669"/>
    <property type="project" value="InterPro"/>
</dbReference>
<accession>M5RDK3</accession>
<dbReference type="PANTHER" id="PTHR33360:SF2">
    <property type="entry name" value="TRANSPOSASE FOR INSERTION SEQUENCE ELEMENT IS200"/>
    <property type="match status" value="1"/>
</dbReference>
<dbReference type="PATRIC" id="fig|1265738.3.peg.5534"/>
<name>M5RDK3_9BACT</name>
<evidence type="ECO:0000259" key="1">
    <source>
        <dbReference type="Pfam" id="PF01797"/>
    </source>
</evidence>
<keyword evidence="3" id="KW-1185">Reference proteome</keyword>
<sequence length="117" mass="13504">MATILRDNVDSPAIIIGGVEDHIHALFLLSRNFAMKDVVQQAKTETSKWVKRQATSLSQFSWQGGYGAFSVSESNIAEVKAYIANQEMHHRNMTFKEEFRELCRRHGITIDERYVWD</sequence>
<dbReference type="GO" id="GO:0006313">
    <property type="term" value="P:DNA transposition"/>
    <property type="evidence" value="ECO:0007669"/>
    <property type="project" value="InterPro"/>
</dbReference>
<dbReference type="Gene3D" id="3.30.70.1290">
    <property type="entry name" value="Transposase IS200-like"/>
    <property type="match status" value="1"/>
</dbReference>
<organism evidence="2 3">
    <name type="scientific">Rhodopirellula maiorica SM1</name>
    <dbReference type="NCBI Taxonomy" id="1265738"/>
    <lineage>
        <taxon>Bacteria</taxon>
        <taxon>Pseudomonadati</taxon>
        <taxon>Planctomycetota</taxon>
        <taxon>Planctomycetia</taxon>
        <taxon>Pirellulales</taxon>
        <taxon>Pirellulaceae</taxon>
        <taxon>Novipirellula</taxon>
    </lineage>
</organism>
<gene>
    <name evidence="2" type="ORF">RMSM_05525</name>
</gene>
<evidence type="ECO:0000313" key="3">
    <source>
        <dbReference type="Proteomes" id="UP000011991"/>
    </source>
</evidence>
<proteinExistence type="predicted"/>
<feature type="domain" description="Transposase IS200-like" evidence="1">
    <location>
        <begin position="14"/>
        <end position="86"/>
    </location>
</feature>
<dbReference type="InterPro" id="IPR036515">
    <property type="entry name" value="Transposase_17_sf"/>
</dbReference>
<dbReference type="Pfam" id="PF01797">
    <property type="entry name" value="Y1_Tnp"/>
    <property type="match status" value="1"/>
</dbReference>
<dbReference type="PANTHER" id="PTHR33360">
    <property type="entry name" value="TRANSPOSASE FOR INSERTION SEQUENCE ELEMENT IS200"/>
    <property type="match status" value="1"/>
</dbReference>
<dbReference type="InterPro" id="IPR002686">
    <property type="entry name" value="Transposase_17"/>
</dbReference>
<evidence type="ECO:0000313" key="2">
    <source>
        <dbReference type="EMBL" id="EMI17558.1"/>
    </source>
</evidence>
<comment type="caution">
    <text evidence="2">The sequence shown here is derived from an EMBL/GenBank/DDBJ whole genome shotgun (WGS) entry which is preliminary data.</text>
</comment>
<reference evidence="2 3" key="1">
    <citation type="journal article" date="2013" name="Mar. Genomics">
        <title>Expression of sulfatases in Rhodopirellula baltica and the diversity of sulfatases in the genus Rhodopirellula.</title>
        <authorList>
            <person name="Wegner C.E."/>
            <person name="Richter-Heitmann T."/>
            <person name="Klindworth A."/>
            <person name="Klockow C."/>
            <person name="Richter M."/>
            <person name="Achstetter T."/>
            <person name="Glockner F.O."/>
            <person name="Harder J."/>
        </authorList>
    </citation>
    <scope>NUCLEOTIDE SEQUENCE [LARGE SCALE GENOMIC DNA]</scope>
    <source>
        <strain evidence="2 3">SM1</strain>
    </source>
</reference>
<dbReference type="AlphaFoldDB" id="M5RDK3"/>
<dbReference type="GO" id="GO:0004803">
    <property type="term" value="F:transposase activity"/>
    <property type="evidence" value="ECO:0007669"/>
    <property type="project" value="InterPro"/>
</dbReference>
<protein>
    <submittedName>
        <fullName evidence="2">Transposase IS200-family protein</fullName>
    </submittedName>
</protein>
<dbReference type="EMBL" id="ANOG01000783">
    <property type="protein sequence ID" value="EMI17558.1"/>
    <property type="molecule type" value="Genomic_DNA"/>
</dbReference>